<dbReference type="PANTHER" id="PTHR11439">
    <property type="entry name" value="GAG-POL-RELATED RETROTRANSPOSON"/>
    <property type="match status" value="1"/>
</dbReference>
<organism evidence="2">
    <name type="scientific">Tanacetum cinerariifolium</name>
    <name type="common">Dalmatian daisy</name>
    <name type="synonym">Chrysanthemum cinerariifolium</name>
    <dbReference type="NCBI Taxonomy" id="118510"/>
    <lineage>
        <taxon>Eukaryota</taxon>
        <taxon>Viridiplantae</taxon>
        <taxon>Streptophyta</taxon>
        <taxon>Embryophyta</taxon>
        <taxon>Tracheophyta</taxon>
        <taxon>Spermatophyta</taxon>
        <taxon>Magnoliopsida</taxon>
        <taxon>eudicotyledons</taxon>
        <taxon>Gunneridae</taxon>
        <taxon>Pentapetalae</taxon>
        <taxon>asterids</taxon>
        <taxon>campanulids</taxon>
        <taxon>Asterales</taxon>
        <taxon>Asteraceae</taxon>
        <taxon>Asteroideae</taxon>
        <taxon>Anthemideae</taxon>
        <taxon>Anthemidinae</taxon>
        <taxon>Tanacetum</taxon>
    </lineage>
</organism>
<dbReference type="InterPro" id="IPR043502">
    <property type="entry name" value="DNA/RNA_pol_sf"/>
</dbReference>
<dbReference type="AlphaFoldDB" id="A0A699SL00"/>
<dbReference type="EMBL" id="BKCJ011172366">
    <property type="protein sequence ID" value="GFC98474.1"/>
    <property type="molecule type" value="Genomic_DNA"/>
</dbReference>
<sequence length="192" mass="22334">AFLYEKIAEEVYVTQPRGFEDPDHPKKVYKIVKALYGLHQAPRAWYERLSTFLLKHGYRRGTIDRTLFIKKNSKDIMLVQVYVDQRPDGIVIHQEKYVADILKKFDLDNSKLASTPFEPQKIREKNVPDSPISVHLYRSMIGCLMYLTATRPDIMFAVCAAARHQVTPKTSNLLSVKRIFKYLTAYPKLGLW</sequence>
<proteinExistence type="predicted"/>
<dbReference type="Pfam" id="PF07727">
    <property type="entry name" value="RVT_2"/>
    <property type="match status" value="1"/>
</dbReference>
<dbReference type="PANTHER" id="PTHR11439:SF495">
    <property type="entry name" value="REVERSE TRANSCRIPTASE, RNA-DEPENDENT DNA POLYMERASE-RELATED"/>
    <property type="match status" value="1"/>
</dbReference>
<accession>A0A699SL00</accession>
<gene>
    <name evidence="2" type="ORF">Tci_870444</name>
</gene>
<feature type="non-terminal residue" evidence="2">
    <location>
        <position position="1"/>
    </location>
</feature>
<dbReference type="SUPFAM" id="SSF56672">
    <property type="entry name" value="DNA/RNA polymerases"/>
    <property type="match status" value="1"/>
</dbReference>
<evidence type="ECO:0000259" key="1">
    <source>
        <dbReference type="Pfam" id="PF07727"/>
    </source>
</evidence>
<dbReference type="InterPro" id="IPR013103">
    <property type="entry name" value="RVT_2"/>
</dbReference>
<protein>
    <recommendedName>
        <fullName evidence="1">Reverse transcriptase Ty1/copia-type domain-containing protein</fullName>
    </recommendedName>
</protein>
<name>A0A699SL00_TANCI</name>
<reference evidence="2" key="1">
    <citation type="journal article" date="2019" name="Sci. Rep.">
        <title>Draft genome of Tanacetum cinerariifolium, the natural source of mosquito coil.</title>
        <authorList>
            <person name="Yamashiro T."/>
            <person name="Shiraishi A."/>
            <person name="Satake H."/>
            <person name="Nakayama K."/>
        </authorList>
    </citation>
    <scope>NUCLEOTIDE SEQUENCE</scope>
</reference>
<evidence type="ECO:0000313" key="2">
    <source>
        <dbReference type="EMBL" id="GFC98474.1"/>
    </source>
</evidence>
<comment type="caution">
    <text evidence="2">The sequence shown here is derived from an EMBL/GenBank/DDBJ whole genome shotgun (WGS) entry which is preliminary data.</text>
</comment>
<feature type="domain" description="Reverse transcriptase Ty1/copia-type" evidence="1">
    <location>
        <begin position="1"/>
        <end position="85"/>
    </location>
</feature>